<evidence type="ECO:0008006" key="4">
    <source>
        <dbReference type="Google" id="ProtNLM"/>
    </source>
</evidence>
<keyword evidence="3" id="KW-1185">Reference proteome</keyword>
<dbReference type="EMBL" id="ARZA01000162">
    <property type="protein sequence ID" value="EOD00489.1"/>
    <property type="molecule type" value="Genomic_DNA"/>
</dbReference>
<name>R1CV41_9FIRM</name>
<keyword evidence="1" id="KW-1133">Transmembrane helix</keyword>
<evidence type="ECO:0000256" key="1">
    <source>
        <dbReference type="SAM" id="Phobius"/>
    </source>
</evidence>
<gene>
    <name evidence="2" type="ORF">L21TH_1468</name>
</gene>
<feature type="transmembrane region" description="Helical" evidence="1">
    <location>
        <begin position="102"/>
        <end position="125"/>
    </location>
</feature>
<feature type="transmembrane region" description="Helical" evidence="1">
    <location>
        <begin position="46"/>
        <end position="67"/>
    </location>
</feature>
<dbReference type="RefSeq" id="WP_006313154.1">
    <property type="nucleotide sequence ID" value="NZ_ARZA01000162.1"/>
</dbReference>
<keyword evidence="1" id="KW-0472">Membrane</keyword>
<accession>R1CV41</accession>
<dbReference type="Proteomes" id="UP000013378">
    <property type="component" value="Unassembled WGS sequence"/>
</dbReference>
<protein>
    <recommendedName>
        <fullName evidence="4">DUF3899 domain-containing protein</fullName>
    </recommendedName>
</protein>
<organism evidence="2 3">
    <name type="scientific">Caldisalinibacter kiritimatiensis</name>
    <dbReference type="NCBI Taxonomy" id="1304284"/>
    <lineage>
        <taxon>Bacteria</taxon>
        <taxon>Bacillati</taxon>
        <taxon>Bacillota</taxon>
        <taxon>Tissierellia</taxon>
        <taxon>Tissierellales</taxon>
        <taxon>Thermohalobacteraceae</taxon>
        <taxon>Caldisalinibacter</taxon>
    </lineage>
</organism>
<dbReference type="AlphaFoldDB" id="R1CV41"/>
<evidence type="ECO:0000313" key="3">
    <source>
        <dbReference type="Proteomes" id="UP000013378"/>
    </source>
</evidence>
<reference evidence="2 3" key="1">
    <citation type="journal article" date="2015" name="Geomicrobiol. J.">
        <title>Caldisalinibacter kiritimatiensis gen. nov., sp. nov., a moderately thermohalophilic thiosulfate-reducing bacterium from a hypersaline microbial mat.</title>
        <authorList>
            <person name="Ben Hania W."/>
            <person name="Joseph M."/>
            <person name="Fiebig A."/>
            <person name="Bunk B."/>
            <person name="Klenk H.-P."/>
            <person name="Fardeau M.-L."/>
            <person name="Spring S."/>
        </authorList>
    </citation>
    <scope>NUCLEOTIDE SEQUENCE [LARGE SCALE GENOMIC DNA]</scope>
    <source>
        <strain evidence="2 3">L21-TH-D2</strain>
    </source>
</reference>
<comment type="caution">
    <text evidence="2">The sequence shown here is derived from an EMBL/GenBank/DDBJ whole genome shotgun (WGS) entry which is preliminary data.</text>
</comment>
<keyword evidence="1" id="KW-0812">Transmembrane</keyword>
<proteinExistence type="predicted"/>
<dbReference type="STRING" id="1304284.L21TH_1468"/>
<sequence length="128" mass="14422">MTGENTKNKVMRYIKTVLIIDIIVMAIAGIICWGKGCTTYVGYSNALMYAGAIFLVIGLFSTVGNFFTRGNFRYQYTSTTGVNQSHERAKDEFKLMLYSHNFFFLVILVGVSLFLLSYLIVKLFAPSI</sequence>
<evidence type="ECO:0000313" key="2">
    <source>
        <dbReference type="EMBL" id="EOD00489.1"/>
    </source>
</evidence>
<feature type="transmembrane region" description="Helical" evidence="1">
    <location>
        <begin position="12"/>
        <end position="34"/>
    </location>
</feature>